<dbReference type="Proteomes" id="UP001235939">
    <property type="component" value="Chromosome 11"/>
</dbReference>
<reference evidence="1 2" key="1">
    <citation type="submission" date="2022-01" db="EMBL/GenBank/DDBJ databases">
        <title>A chromosomal length assembly of Cordylochernes scorpioides.</title>
        <authorList>
            <person name="Zeh D."/>
            <person name="Zeh J."/>
        </authorList>
    </citation>
    <scope>NUCLEOTIDE SEQUENCE [LARGE SCALE GENOMIC DNA]</scope>
    <source>
        <strain evidence="1">IN4F17</strain>
        <tissue evidence="1">Whole Body</tissue>
    </source>
</reference>
<evidence type="ECO:0000313" key="1">
    <source>
        <dbReference type="EMBL" id="UYV74370.1"/>
    </source>
</evidence>
<gene>
    <name evidence="1" type="ORF">LAZ67_11003262</name>
</gene>
<sequence length="228" mass="26280">MIFRNGGKSARSGKWYWDQQIINSTQKHLYLGYPLTKSISFTQTALHFMGKAIAALGAVWEILMKSKLNYFHSTMKLLDTIVITTLLYTYPIWSDEQELILNKIQDTFLRRYLNLPNYTPGYILRIETGRTSLAVIAKKYSINPEDIGLTEDELLERLKPCVEPFRGEKEIGRRFSGEYHVMLRTDNKGPIFQAYNNNRKIGKEWTSGIGFTMEISTTKPPYVGLFGC</sequence>
<proteinExistence type="predicted"/>
<protein>
    <submittedName>
        <fullName evidence="1">Uncharacterized protein</fullName>
    </submittedName>
</protein>
<organism evidence="1 2">
    <name type="scientific">Cordylochernes scorpioides</name>
    <dbReference type="NCBI Taxonomy" id="51811"/>
    <lineage>
        <taxon>Eukaryota</taxon>
        <taxon>Metazoa</taxon>
        <taxon>Ecdysozoa</taxon>
        <taxon>Arthropoda</taxon>
        <taxon>Chelicerata</taxon>
        <taxon>Arachnida</taxon>
        <taxon>Pseudoscorpiones</taxon>
        <taxon>Cheliferoidea</taxon>
        <taxon>Chernetidae</taxon>
        <taxon>Cordylochernes</taxon>
    </lineage>
</organism>
<evidence type="ECO:0000313" key="2">
    <source>
        <dbReference type="Proteomes" id="UP001235939"/>
    </source>
</evidence>
<keyword evidence="2" id="KW-1185">Reference proteome</keyword>
<accession>A0ABY6L4L2</accession>
<name>A0ABY6L4L2_9ARAC</name>
<dbReference type="EMBL" id="CP092873">
    <property type="protein sequence ID" value="UYV74370.1"/>
    <property type="molecule type" value="Genomic_DNA"/>
</dbReference>